<keyword evidence="16" id="KW-1185">Reference proteome</keyword>
<evidence type="ECO:0000313" key="16">
    <source>
        <dbReference type="Proteomes" id="UP000242188"/>
    </source>
</evidence>
<keyword evidence="11" id="KW-0325">Glycoprotein</keyword>
<dbReference type="FunFam" id="3.40.50.11660:FF:000002">
    <property type="entry name" value="Alpha-(1,3)-fucosyltransferase"/>
    <property type="match status" value="1"/>
</dbReference>
<dbReference type="EMBL" id="NEDP02002060">
    <property type="protein sequence ID" value="OWF51779.1"/>
    <property type="molecule type" value="Genomic_DNA"/>
</dbReference>
<dbReference type="PANTHER" id="PTHR48438">
    <property type="entry name" value="ALPHA-(1,3)-FUCOSYLTRANSFERASE C-RELATED"/>
    <property type="match status" value="1"/>
</dbReference>
<dbReference type="Pfam" id="PF17039">
    <property type="entry name" value="Glyco_tran_10_N"/>
    <property type="match status" value="1"/>
</dbReference>
<dbReference type="InterPro" id="IPR031481">
    <property type="entry name" value="Glyco_tran_10_N"/>
</dbReference>
<comment type="similarity">
    <text evidence="3 12">Belongs to the glycosyltransferase 10 family.</text>
</comment>
<comment type="caution">
    <text evidence="15">The sequence shown here is derived from an EMBL/GenBank/DDBJ whole genome shotgun (WGS) entry which is preliminary data.</text>
</comment>
<dbReference type="UniPathway" id="UPA00378"/>
<accession>A0A210QSU8</accession>
<evidence type="ECO:0000259" key="13">
    <source>
        <dbReference type="Pfam" id="PF00852"/>
    </source>
</evidence>
<dbReference type="Pfam" id="PF00852">
    <property type="entry name" value="Glyco_transf_10"/>
    <property type="match status" value="1"/>
</dbReference>
<comment type="subcellular location">
    <subcellularLocation>
        <location evidence="1">Golgi apparatus membrane</location>
        <topology evidence="1">Single-pass type II membrane protein</topology>
    </subcellularLocation>
    <subcellularLocation>
        <location evidence="12">Golgi apparatus</location>
        <location evidence="12">Golgi stack membrane</location>
        <topology evidence="12">Single-pass type II membrane protein</topology>
    </subcellularLocation>
</comment>
<evidence type="ECO:0000256" key="6">
    <source>
        <dbReference type="ARBA" id="ARBA00022692"/>
    </source>
</evidence>
<evidence type="ECO:0000259" key="14">
    <source>
        <dbReference type="Pfam" id="PF17039"/>
    </source>
</evidence>
<protein>
    <recommendedName>
        <fullName evidence="12">Fucosyltransferase</fullName>
        <ecNumber evidence="12">2.4.1.-</ecNumber>
    </recommendedName>
</protein>
<dbReference type="AlphaFoldDB" id="A0A210QSU8"/>
<organism evidence="15 16">
    <name type="scientific">Mizuhopecten yessoensis</name>
    <name type="common">Japanese scallop</name>
    <name type="synonym">Patinopecten yessoensis</name>
    <dbReference type="NCBI Taxonomy" id="6573"/>
    <lineage>
        <taxon>Eukaryota</taxon>
        <taxon>Metazoa</taxon>
        <taxon>Spiralia</taxon>
        <taxon>Lophotrochozoa</taxon>
        <taxon>Mollusca</taxon>
        <taxon>Bivalvia</taxon>
        <taxon>Autobranchia</taxon>
        <taxon>Pteriomorphia</taxon>
        <taxon>Pectinida</taxon>
        <taxon>Pectinoidea</taxon>
        <taxon>Pectinidae</taxon>
        <taxon>Mizuhopecten</taxon>
    </lineage>
</organism>
<evidence type="ECO:0000256" key="7">
    <source>
        <dbReference type="ARBA" id="ARBA00022968"/>
    </source>
</evidence>
<keyword evidence="5 12" id="KW-0808">Transferase</keyword>
<evidence type="ECO:0000256" key="4">
    <source>
        <dbReference type="ARBA" id="ARBA00022676"/>
    </source>
</evidence>
<dbReference type="Gene3D" id="3.40.50.11660">
    <property type="entry name" value="Glycosyl transferase family 10, C-terminal domain"/>
    <property type="match status" value="1"/>
</dbReference>
<dbReference type="InterPro" id="IPR038577">
    <property type="entry name" value="GT10-like_C_sf"/>
</dbReference>
<proteinExistence type="inferred from homology"/>
<evidence type="ECO:0000256" key="9">
    <source>
        <dbReference type="ARBA" id="ARBA00023034"/>
    </source>
</evidence>
<keyword evidence="8 12" id="KW-1133">Transmembrane helix</keyword>
<dbReference type="GO" id="GO:0000139">
    <property type="term" value="C:Golgi membrane"/>
    <property type="evidence" value="ECO:0007669"/>
    <property type="project" value="UniProtKB-SubCell"/>
</dbReference>
<evidence type="ECO:0000256" key="1">
    <source>
        <dbReference type="ARBA" id="ARBA00004323"/>
    </source>
</evidence>
<keyword evidence="9 12" id="KW-0333">Golgi apparatus</keyword>
<dbReference type="InterPro" id="IPR055270">
    <property type="entry name" value="Glyco_tran_10_C"/>
</dbReference>
<keyword evidence="7" id="KW-0735">Signal-anchor</keyword>
<dbReference type="InterPro" id="IPR001503">
    <property type="entry name" value="Glyco_trans_10"/>
</dbReference>
<keyword evidence="4 12" id="KW-0328">Glycosyltransferase</keyword>
<sequence>MKWTTLNRFKVFTVLIIIGFGIGWMFYAADGGTILNRFKHKTTTTLFSSDSQQKNSSKQEESIPVYFYKKQSDIGNPFSHCKHKCHVKDGFSKDRNAVIVFQGPGLFDEKPLRKYPGQLWVFFSMESPSYHPPSKKLKMWKNVFNWTLGYRRDTDILHTYGRFHLLPETKKPINISSTWNSRYNKSIIFVSHCGVASKRLSYMKKLNSFYGVDIYGGCGNLKCPKSKWGSCHDKIRNYKFYLAFENSFCKDYVTEKMFKIYWRNSNAIPVGRGRTQYELFFPPKSYLDTSKYHSTKELAEDMWRLSKNETEAATYFKWTRSYFVDRDSNARVGFCELCRRIHDLVLMKKHTRLYRDIDTWLRGSERTQICKTPTDLV</sequence>
<feature type="domain" description="Fucosyltransferase N-terminal" evidence="14">
    <location>
        <begin position="68"/>
        <end position="161"/>
    </location>
</feature>
<feature type="transmembrane region" description="Helical" evidence="12">
    <location>
        <begin position="12"/>
        <end position="29"/>
    </location>
</feature>
<evidence type="ECO:0000256" key="3">
    <source>
        <dbReference type="ARBA" id="ARBA00008919"/>
    </source>
</evidence>
<evidence type="ECO:0000256" key="2">
    <source>
        <dbReference type="ARBA" id="ARBA00004922"/>
    </source>
</evidence>
<keyword evidence="6 12" id="KW-0812">Transmembrane</keyword>
<dbReference type="GO" id="GO:0008417">
    <property type="term" value="F:fucosyltransferase activity"/>
    <property type="evidence" value="ECO:0007669"/>
    <property type="project" value="InterPro"/>
</dbReference>
<evidence type="ECO:0000256" key="11">
    <source>
        <dbReference type="ARBA" id="ARBA00023180"/>
    </source>
</evidence>
<comment type="pathway">
    <text evidence="2">Protein modification; protein glycosylation.</text>
</comment>
<evidence type="ECO:0000256" key="8">
    <source>
        <dbReference type="ARBA" id="ARBA00022989"/>
    </source>
</evidence>
<name>A0A210QSU8_MIZYE</name>
<dbReference type="OrthoDB" id="6085082at2759"/>
<evidence type="ECO:0000256" key="12">
    <source>
        <dbReference type="RuleBase" id="RU003832"/>
    </source>
</evidence>
<keyword evidence="10 12" id="KW-0472">Membrane</keyword>
<dbReference type="EC" id="2.4.1.-" evidence="12"/>
<evidence type="ECO:0000256" key="5">
    <source>
        <dbReference type="ARBA" id="ARBA00022679"/>
    </source>
</evidence>
<feature type="domain" description="Fucosyltransferase C-terminal" evidence="13">
    <location>
        <begin position="181"/>
        <end position="360"/>
    </location>
</feature>
<dbReference type="PANTHER" id="PTHR48438:SF1">
    <property type="entry name" value="ALPHA-(1,3)-FUCOSYLTRANSFERASE C-RELATED"/>
    <property type="match status" value="1"/>
</dbReference>
<dbReference type="SUPFAM" id="SSF53756">
    <property type="entry name" value="UDP-Glycosyltransferase/glycogen phosphorylase"/>
    <property type="match status" value="1"/>
</dbReference>
<reference evidence="15 16" key="1">
    <citation type="journal article" date="2017" name="Nat. Ecol. Evol.">
        <title>Scallop genome provides insights into evolution of bilaterian karyotype and development.</title>
        <authorList>
            <person name="Wang S."/>
            <person name="Zhang J."/>
            <person name="Jiao W."/>
            <person name="Li J."/>
            <person name="Xun X."/>
            <person name="Sun Y."/>
            <person name="Guo X."/>
            <person name="Huan P."/>
            <person name="Dong B."/>
            <person name="Zhang L."/>
            <person name="Hu X."/>
            <person name="Sun X."/>
            <person name="Wang J."/>
            <person name="Zhao C."/>
            <person name="Wang Y."/>
            <person name="Wang D."/>
            <person name="Huang X."/>
            <person name="Wang R."/>
            <person name="Lv J."/>
            <person name="Li Y."/>
            <person name="Zhang Z."/>
            <person name="Liu B."/>
            <person name="Lu W."/>
            <person name="Hui Y."/>
            <person name="Liang J."/>
            <person name="Zhou Z."/>
            <person name="Hou R."/>
            <person name="Li X."/>
            <person name="Liu Y."/>
            <person name="Li H."/>
            <person name="Ning X."/>
            <person name="Lin Y."/>
            <person name="Zhao L."/>
            <person name="Xing Q."/>
            <person name="Dou J."/>
            <person name="Li Y."/>
            <person name="Mao J."/>
            <person name="Guo H."/>
            <person name="Dou H."/>
            <person name="Li T."/>
            <person name="Mu C."/>
            <person name="Jiang W."/>
            <person name="Fu Q."/>
            <person name="Fu X."/>
            <person name="Miao Y."/>
            <person name="Liu J."/>
            <person name="Yu Q."/>
            <person name="Li R."/>
            <person name="Liao H."/>
            <person name="Li X."/>
            <person name="Kong Y."/>
            <person name="Jiang Z."/>
            <person name="Chourrout D."/>
            <person name="Li R."/>
            <person name="Bao Z."/>
        </authorList>
    </citation>
    <scope>NUCLEOTIDE SEQUENCE [LARGE SCALE GENOMIC DNA]</scope>
    <source>
        <strain evidence="15 16">PY_sf001</strain>
    </source>
</reference>
<evidence type="ECO:0000313" key="15">
    <source>
        <dbReference type="EMBL" id="OWF51779.1"/>
    </source>
</evidence>
<evidence type="ECO:0000256" key="10">
    <source>
        <dbReference type="ARBA" id="ARBA00023136"/>
    </source>
</evidence>
<dbReference type="GO" id="GO:0032580">
    <property type="term" value="C:Golgi cisterna membrane"/>
    <property type="evidence" value="ECO:0007669"/>
    <property type="project" value="UniProtKB-SubCell"/>
</dbReference>
<gene>
    <name evidence="15" type="ORF">KP79_PYT17444</name>
</gene>
<dbReference type="Proteomes" id="UP000242188">
    <property type="component" value="Unassembled WGS sequence"/>
</dbReference>